<feature type="region of interest" description="Disordered" evidence="1">
    <location>
        <begin position="1"/>
        <end position="50"/>
    </location>
</feature>
<accession>A0A9I9EEQ9</accession>
<feature type="region of interest" description="Disordered" evidence="1">
    <location>
        <begin position="198"/>
        <end position="219"/>
    </location>
</feature>
<proteinExistence type="predicted"/>
<evidence type="ECO:0000256" key="1">
    <source>
        <dbReference type="SAM" id="MobiDB-lite"/>
    </source>
</evidence>
<evidence type="ECO:0000313" key="2">
    <source>
        <dbReference type="EnsemblPlants" id="MELO3C032508.2.1"/>
    </source>
</evidence>
<organism evidence="2">
    <name type="scientific">Cucumis melo</name>
    <name type="common">Muskmelon</name>
    <dbReference type="NCBI Taxonomy" id="3656"/>
    <lineage>
        <taxon>Eukaryota</taxon>
        <taxon>Viridiplantae</taxon>
        <taxon>Streptophyta</taxon>
        <taxon>Embryophyta</taxon>
        <taxon>Tracheophyta</taxon>
        <taxon>Spermatophyta</taxon>
        <taxon>Magnoliopsida</taxon>
        <taxon>eudicotyledons</taxon>
        <taxon>Gunneridae</taxon>
        <taxon>Pentapetalae</taxon>
        <taxon>rosids</taxon>
        <taxon>fabids</taxon>
        <taxon>Cucurbitales</taxon>
        <taxon>Cucurbitaceae</taxon>
        <taxon>Benincaseae</taxon>
        <taxon>Cucumis</taxon>
    </lineage>
</organism>
<name>A0A9I9EEQ9_CUCME</name>
<feature type="compositionally biased region" description="Low complexity" evidence="1">
    <location>
        <begin position="203"/>
        <end position="213"/>
    </location>
</feature>
<dbReference type="AlphaFoldDB" id="A0A9I9EEQ9"/>
<reference evidence="2" key="1">
    <citation type="submission" date="2023-03" db="UniProtKB">
        <authorList>
            <consortium name="EnsemblPlants"/>
        </authorList>
    </citation>
    <scope>IDENTIFICATION</scope>
</reference>
<feature type="compositionally biased region" description="Basic and acidic residues" evidence="1">
    <location>
        <begin position="11"/>
        <end position="33"/>
    </location>
</feature>
<protein>
    <submittedName>
        <fullName evidence="2">Uncharacterized protein</fullName>
    </submittedName>
</protein>
<dbReference type="EnsemblPlants" id="MELO3C032508.2.1">
    <property type="protein sequence ID" value="MELO3C032508.2.1"/>
    <property type="gene ID" value="MELO3C032508.2"/>
</dbReference>
<sequence length="219" mass="24796">MLSSDDPDWETSTRKKVEPEFKNGFSAERKRESANGSSTPSPPLPTVNLLRPSTSSYFVPLDIGRDILTSFSKFETYERRSEASPMHGRGKGRSEKTQRLLDSTVSLSAAGRRERAESTLKRERRKKKNKNFVVIFSLSTLSVLRDNDAVVSAGRSHYDKDDGSSRRAPLHRRTSKRWLYWACPTPRRSVEIELPVPDTLPMSAECSESNSSSRDVRRS</sequence>
<feature type="region of interest" description="Disordered" evidence="1">
    <location>
        <begin position="78"/>
        <end position="101"/>
    </location>
</feature>
<dbReference type="Gramene" id="MELO3C032508.2.1">
    <property type="protein sequence ID" value="MELO3C032508.2.1"/>
    <property type="gene ID" value="MELO3C032508.2"/>
</dbReference>